<evidence type="ECO:0000259" key="2">
    <source>
        <dbReference type="Pfam" id="PF00501"/>
    </source>
</evidence>
<proteinExistence type="inferred from homology"/>
<dbReference type="Pfam" id="PF13193">
    <property type="entry name" value="AMP-binding_C"/>
    <property type="match status" value="1"/>
</dbReference>
<dbReference type="InterPro" id="IPR042099">
    <property type="entry name" value="ANL_N_sf"/>
</dbReference>
<dbReference type="PROSITE" id="PS00455">
    <property type="entry name" value="AMP_BINDING"/>
    <property type="match status" value="1"/>
</dbReference>
<dbReference type="GO" id="GO:0031956">
    <property type="term" value="F:medium-chain fatty acid-CoA ligase activity"/>
    <property type="evidence" value="ECO:0007669"/>
    <property type="project" value="TreeGrafter"/>
</dbReference>
<feature type="domain" description="AMP-dependent synthetase/ligase" evidence="2">
    <location>
        <begin position="71"/>
        <end position="217"/>
    </location>
</feature>
<dbReference type="InterPro" id="IPR020845">
    <property type="entry name" value="AMP-binding_CS"/>
</dbReference>
<gene>
    <name evidence="4" type="ORF">P171DRAFT_465412</name>
</gene>
<sequence length="491" mass="53901">MNDRCLLVPPHAGFHVLPNSPLFSRLLRFAARSPAHVAIADARSGHQRTHLELLSDVLALRENVLNSLRSLSVQEAAYYVEKSHAAVVLVSSSDQEKGDLLEKLIRSASDEHFQSGSIAFCTFAPTLSAAAIQISSDRALQENSPVVVIFTSGTTGPPKGAVTRRSFVSDCALSVADHLRLTGDDVMLHVLPVHHAMGVGINSFPFLISGSRFEFRSGGFDEKWMWERWKEGAMDSSRRLTFFSGFRPYVAGARQFRACLCGTIMQKRIRQRYGAKELGAIFMVGLDNDKGPDGSVGECVSGVDVKLSAGDEGEVLVRSAHMFRGYLRDAQATAQAHDEEGYFRTGDIARREVANGTSYYYMVGRASLDVIKSGGYKTSALDVERELLALPYIAEAVCCGVSDEEFGQRVAALVSVQDEEHVLNIGAVRKDLQGRLAGYKMPTLLRIVNGELPNTSTGKVQKSVLGPQYFGQVFDPEVQRWERPLRELAKL</sequence>
<organism evidence="4 5">
    <name type="scientific">Karstenula rhodostoma CBS 690.94</name>
    <dbReference type="NCBI Taxonomy" id="1392251"/>
    <lineage>
        <taxon>Eukaryota</taxon>
        <taxon>Fungi</taxon>
        <taxon>Dikarya</taxon>
        <taxon>Ascomycota</taxon>
        <taxon>Pezizomycotina</taxon>
        <taxon>Dothideomycetes</taxon>
        <taxon>Pleosporomycetidae</taxon>
        <taxon>Pleosporales</taxon>
        <taxon>Massarineae</taxon>
        <taxon>Didymosphaeriaceae</taxon>
        <taxon>Karstenula</taxon>
    </lineage>
</organism>
<comment type="caution">
    <text evidence="4">The sequence shown here is derived from an EMBL/GenBank/DDBJ whole genome shotgun (WGS) entry which is preliminary data.</text>
</comment>
<dbReference type="PANTHER" id="PTHR43201">
    <property type="entry name" value="ACYL-COA SYNTHETASE"/>
    <property type="match status" value="1"/>
</dbReference>
<dbReference type="Gene3D" id="3.30.300.30">
    <property type="match status" value="1"/>
</dbReference>
<dbReference type="SUPFAM" id="SSF56801">
    <property type="entry name" value="Acetyl-CoA synthetase-like"/>
    <property type="match status" value="1"/>
</dbReference>
<dbReference type="Proteomes" id="UP000799764">
    <property type="component" value="Unassembled WGS sequence"/>
</dbReference>
<protein>
    <submittedName>
        <fullName evidence="4">Acetyl-CoA synthetase-like protein</fullName>
    </submittedName>
</protein>
<accession>A0A9P4UA57</accession>
<reference evidence="4" key="1">
    <citation type="journal article" date="2020" name="Stud. Mycol.">
        <title>101 Dothideomycetes genomes: a test case for predicting lifestyles and emergence of pathogens.</title>
        <authorList>
            <person name="Haridas S."/>
            <person name="Albert R."/>
            <person name="Binder M."/>
            <person name="Bloem J."/>
            <person name="Labutti K."/>
            <person name="Salamov A."/>
            <person name="Andreopoulos B."/>
            <person name="Baker S."/>
            <person name="Barry K."/>
            <person name="Bills G."/>
            <person name="Bluhm B."/>
            <person name="Cannon C."/>
            <person name="Castanera R."/>
            <person name="Culley D."/>
            <person name="Daum C."/>
            <person name="Ezra D."/>
            <person name="Gonzalez J."/>
            <person name="Henrissat B."/>
            <person name="Kuo A."/>
            <person name="Liang C."/>
            <person name="Lipzen A."/>
            <person name="Lutzoni F."/>
            <person name="Magnuson J."/>
            <person name="Mondo S."/>
            <person name="Nolan M."/>
            <person name="Ohm R."/>
            <person name="Pangilinan J."/>
            <person name="Park H.-J."/>
            <person name="Ramirez L."/>
            <person name="Alfaro M."/>
            <person name="Sun H."/>
            <person name="Tritt A."/>
            <person name="Yoshinaga Y."/>
            <person name="Zwiers L.-H."/>
            <person name="Turgeon B."/>
            <person name="Goodwin S."/>
            <person name="Spatafora J."/>
            <person name="Crous P."/>
            <person name="Grigoriev I."/>
        </authorList>
    </citation>
    <scope>NUCLEOTIDE SEQUENCE</scope>
    <source>
        <strain evidence="4">CBS 690.94</strain>
    </source>
</reference>
<dbReference type="Pfam" id="PF00501">
    <property type="entry name" value="AMP-binding"/>
    <property type="match status" value="1"/>
</dbReference>
<dbReference type="InterPro" id="IPR000873">
    <property type="entry name" value="AMP-dep_synth/lig_dom"/>
</dbReference>
<dbReference type="AlphaFoldDB" id="A0A9P4UA57"/>
<dbReference type="PANTHER" id="PTHR43201:SF8">
    <property type="entry name" value="ACYL-COA SYNTHETASE FAMILY MEMBER 3"/>
    <property type="match status" value="1"/>
</dbReference>
<evidence type="ECO:0000259" key="3">
    <source>
        <dbReference type="Pfam" id="PF13193"/>
    </source>
</evidence>
<dbReference type="InterPro" id="IPR045851">
    <property type="entry name" value="AMP-bd_C_sf"/>
</dbReference>
<dbReference type="OrthoDB" id="6614653at2759"/>
<dbReference type="InterPro" id="IPR025110">
    <property type="entry name" value="AMP-bd_C"/>
</dbReference>
<feature type="domain" description="AMP-binding enzyme C-terminal" evidence="3">
    <location>
        <begin position="383"/>
        <end position="459"/>
    </location>
</feature>
<name>A0A9P4UA57_9PLEO</name>
<evidence type="ECO:0000256" key="1">
    <source>
        <dbReference type="ARBA" id="ARBA00006432"/>
    </source>
</evidence>
<comment type="similarity">
    <text evidence="1">Belongs to the ATP-dependent AMP-binding enzyme family.</text>
</comment>
<dbReference type="EMBL" id="MU001505">
    <property type="protein sequence ID" value="KAF2441757.1"/>
    <property type="molecule type" value="Genomic_DNA"/>
</dbReference>
<evidence type="ECO:0000313" key="4">
    <source>
        <dbReference type="EMBL" id="KAF2441757.1"/>
    </source>
</evidence>
<evidence type="ECO:0000313" key="5">
    <source>
        <dbReference type="Proteomes" id="UP000799764"/>
    </source>
</evidence>
<keyword evidence="5" id="KW-1185">Reference proteome</keyword>
<dbReference type="Gene3D" id="3.40.50.12780">
    <property type="entry name" value="N-terminal domain of ligase-like"/>
    <property type="match status" value="1"/>
</dbReference>
<dbReference type="GO" id="GO:0006631">
    <property type="term" value="P:fatty acid metabolic process"/>
    <property type="evidence" value="ECO:0007669"/>
    <property type="project" value="TreeGrafter"/>
</dbReference>